<dbReference type="Proteomes" id="UP000184121">
    <property type="component" value="Unassembled WGS sequence"/>
</dbReference>
<accession>A0A1M7L9F2</accession>
<name>A0A1M7L9F2_9FLAO</name>
<evidence type="ECO:0000256" key="1">
    <source>
        <dbReference type="SAM" id="Phobius"/>
    </source>
</evidence>
<dbReference type="RefSeq" id="WP_072975552.1">
    <property type="nucleotide sequence ID" value="NZ_FRBY01000006.1"/>
</dbReference>
<dbReference type="AlphaFoldDB" id="A0A1M7L9F2"/>
<feature type="transmembrane region" description="Helical" evidence="1">
    <location>
        <begin position="65"/>
        <end position="85"/>
    </location>
</feature>
<sequence length="127" mass="14210">MLKKGSKLNSILTGSCPKCQNESMYSDKNPLHLTKVLKMNENCSHCGLKYQIEPSFFYGAMYVSYGLNVAVGIAAFIVSFVFFGASIEQSFLAIVITLIVLFPFVLRLSRNLYINMFISYDPNAGKK</sequence>
<keyword evidence="1" id="KW-1133">Transmembrane helix</keyword>
<organism evidence="2 3">
    <name type="scientific">Flavobacterium saccharophilum</name>
    <dbReference type="NCBI Taxonomy" id="29534"/>
    <lineage>
        <taxon>Bacteria</taxon>
        <taxon>Pseudomonadati</taxon>
        <taxon>Bacteroidota</taxon>
        <taxon>Flavobacteriia</taxon>
        <taxon>Flavobacteriales</taxon>
        <taxon>Flavobacteriaceae</taxon>
        <taxon>Flavobacterium</taxon>
    </lineage>
</organism>
<evidence type="ECO:0000313" key="2">
    <source>
        <dbReference type="EMBL" id="SHM74773.1"/>
    </source>
</evidence>
<dbReference type="InterPro" id="IPR009325">
    <property type="entry name" value="DUF983"/>
</dbReference>
<feature type="transmembrane region" description="Helical" evidence="1">
    <location>
        <begin position="91"/>
        <end position="109"/>
    </location>
</feature>
<evidence type="ECO:0000313" key="3">
    <source>
        <dbReference type="Proteomes" id="UP000184121"/>
    </source>
</evidence>
<gene>
    <name evidence="2" type="ORF">SAMN05444366_4019</name>
</gene>
<dbReference type="OrthoDB" id="9790326at2"/>
<dbReference type="STRING" id="29534.SAMN05444366_4019"/>
<dbReference type="Pfam" id="PF06170">
    <property type="entry name" value="DUF983"/>
    <property type="match status" value="1"/>
</dbReference>
<dbReference type="EMBL" id="FRBY01000006">
    <property type="protein sequence ID" value="SHM74773.1"/>
    <property type="molecule type" value="Genomic_DNA"/>
</dbReference>
<evidence type="ECO:0008006" key="4">
    <source>
        <dbReference type="Google" id="ProtNLM"/>
    </source>
</evidence>
<keyword evidence="1" id="KW-0472">Membrane</keyword>
<keyword evidence="1" id="KW-0812">Transmembrane</keyword>
<keyword evidence="3" id="KW-1185">Reference proteome</keyword>
<protein>
    <recommendedName>
        <fullName evidence="4">DUF983 domain-containing protein</fullName>
    </recommendedName>
</protein>
<proteinExistence type="predicted"/>
<reference evidence="3" key="1">
    <citation type="submission" date="2016-11" db="EMBL/GenBank/DDBJ databases">
        <authorList>
            <person name="Varghese N."/>
            <person name="Submissions S."/>
        </authorList>
    </citation>
    <scope>NUCLEOTIDE SEQUENCE [LARGE SCALE GENOMIC DNA]</scope>
    <source>
        <strain evidence="3">DSM 1811</strain>
    </source>
</reference>